<dbReference type="Gene3D" id="1.10.275.10">
    <property type="entry name" value="Fumarase/aspartase (N-terminal domain)"/>
    <property type="match status" value="1"/>
</dbReference>
<name>A0A316V5P7_9BASI</name>
<dbReference type="CDD" id="cd00332">
    <property type="entry name" value="PAL-HAL"/>
    <property type="match status" value="1"/>
</dbReference>
<keyword evidence="4" id="KW-1185">Reference proteome</keyword>
<dbReference type="GO" id="GO:0006559">
    <property type="term" value="P:L-phenylalanine catabolic process"/>
    <property type="evidence" value="ECO:0007669"/>
    <property type="project" value="InterPro"/>
</dbReference>
<dbReference type="InterPro" id="IPR005922">
    <property type="entry name" value="Phe_NH3-lyase"/>
</dbReference>
<dbReference type="InterPro" id="IPR001106">
    <property type="entry name" value="Aromatic_Lyase"/>
</dbReference>
<dbReference type="InterPro" id="IPR023144">
    <property type="entry name" value="Phe_NH3-lyase_shielding_dom_sf"/>
</dbReference>
<proteinExistence type="inferred from homology"/>
<reference evidence="3 4" key="1">
    <citation type="journal article" date="2018" name="Mol. Biol. Evol.">
        <title>Broad Genomic Sampling Reveals a Smut Pathogenic Ancestry of the Fungal Clade Ustilaginomycotina.</title>
        <authorList>
            <person name="Kijpornyongpan T."/>
            <person name="Mondo S.J."/>
            <person name="Barry K."/>
            <person name="Sandor L."/>
            <person name="Lee J."/>
            <person name="Lipzen A."/>
            <person name="Pangilinan J."/>
            <person name="LaButti K."/>
            <person name="Hainaut M."/>
            <person name="Henrissat B."/>
            <person name="Grigoriev I.V."/>
            <person name="Spatafora J.W."/>
            <person name="Aime M.C."/>
        </authorList>
    </citation>
    <scope>NUCLEOTIDE SEQUENCE [LARGE SCALE GENOMIC DNA]</scope>
    <source>
        <strain evidence="3 4">MCA 3882</strain>
    </source>
</reference>
<evidence type="ECO:0000313" key="4">
    <source>
        <dbReference type="Proteomes" id="UP000245771"/>
    </source>
</evidence>
<evidence type="ECO:0000256" key="1">
    <source>
        <dbReference type="ARBA" id="ARBA00007238"/>
    </source>
</evidence>
<evidence type="ECO:0000256" key="2">
    <source>
        <dbReference type="RuleBase" id="RU003954"/>
    </source>
</evidence>
<dbReference type="STRING" id="1280837.A0A316V5P7"/>
<gene>
    <name evidence="3" type="ORF">FA14DRAFT_162075</name>
</gene>
<dbReference type="Gene3D" id="1.10.274.20">
    <property type="entry name" value="Phenylalanine ammonia-lyase 1, domain 3"/>
    <property type="match status" value="1"/>
</dbReference>
<dbReference type="SUPFAM" id="SSF48557">
    <property type="entry name" value="L-aspartase-like"/>
    <property type="match status" value="1"/>
</dbReference>
<dbReference type="Pfam" id="PF00221">
    <property type="entry name" value="Lyase_aromatic"/>
    <property type="match status" value="1"/>
</dbReference>
<dbReference type="AlphaFoldDB" id="A0A316V5P7"/>
<dbReference type="RefSeq" id="XP_025353094.1">
    <property type="nucleotide sequence ID" value="XM_025499418.1"/>
</dbReference>
<dbReference type="InterPro" id="IPR024083">
    <property type="entry name" value="Fumarase/histidase_N"/>
</dbReference>
<accession>A0A316V5P7</accession>
<dbReference type="PANTHER" id="PTHR10362">
    <property type="entry name" value="HISTIDINE AMMONIA-LYASE"/>
    <property type="match status" value="1"/>
</dbReference>
<evidence type="ECO:0000313" key="3">
    <source>
        <dbReference type="EMBL" id="PWN32792.1"/>
    </source>
</evidence>
<keyword evidence="2 3" id="KW-0456">Lyase</keyword>
<dbReference type="PROSITE" id="PS00488">
    <property type="entry name" value="PAL_HISTIDASE"/>
    <property type="match status" value="1"/>
</dbReference>
<dbReference type="InParanoid" id="A0A316V5P7"/>
<dbReference type="GeneID" id="37021199"/>
<dbReference type="EMBL" id="KZ819605">
    <property type="protein sequence ID" value="PWN32792.1"/>
    <property type="molecule type" value="Genomic_DNA"/>
</dbReference>
<dbReference type="Proteomes" id="UP000245771">
    <property type="component" value="Unassembled WGS sequence"/>
</dbReference>
<sequence length="766" mass="84019">MNTLIDTTVSSWDAMTSHRRRSNPIMQANVGNVANEMGSSKEAQAAQAKVIKQEREAYGVMINGQTLSVAALVAAARYRVTPALDDSPEVRKRIEAAVETLAKRLESGESLYGINTGFGGSADSRTGNMRALQLALLQHQQIGLLPLPANFQTTTPSRPDSSLPLSTHMLSQPEAWVRGAMVVRLNSLMRGHSGVRFVVLERMQKLLKENITPMVPLRGTISASGDLSPLSYVAGTLAGQSGIQTWVDTKDGRRVPMAADQALKSKSIPKTVFEPKEALGILNGTAFSTATAALTIHDASMLCLLTQFTTAMAVEAARGTDGSFAAFIHQVCRPHAGQVECAATIQSMLEGSKLASHWREETHVHMSEDEGSLRQDRYPLRTAAQWIGPQIEELQHSWKTIEREMNSTTDNPLIEVHEDGVNSTIHHGGNFQAMAISNTMERTRLALAHFGKLTFQQMTELINPAMSRGLPANLAATDPSLNFMAKGIDIALAAATAELGYLANPVTSHVQSAEMGNQAVNSMALVSTRYTIEAVETLSHLMAWSLYLLCQALDLRALQLKLAIKLESEIEKSINKYFSTWIDAVNQKQLARQVFVRLNKRMDETSARDLHSRLTDAYMFAGGVLVHYFSSLPSGGGADPLRTIMAWRDYSANETWTLYRNMTQQFLDDPKGCHASPLLGKTSKLYEFIRRTLGVPMHGKENMLEFAGEEGKLTDTIGSYVSVIYHSLRNGDLYSVLIDTAKDVQASRTPVIESLLNRIQTPIAHL</sequence>
<dbReference type="GO" id="GO:0016841">
    <property type="term" value="F:ammonia-lyase activity"/>
    <property type="evidence" value="ECO:0007669"/>
    <property type="project" value="InterPro"/>
</dbReference>
<comment type="similarity">
    <text evidence="1 2">Belongs to the PAL/histidase family.</text>
</comment>
<dbReference type="Gene3D" id="1.20.200.10">
    <property type="entry name" value="Fumarase/aspartase (Central domain)"/>
    <property type="match status" value="1"/>
</dbReference>
<dbReference type="NCBIfam" id="TIGR01226">
    <property type="entry name" value="phe_am_lyase"/>
    <property type="match status" value="1"/>
</dbReference>
<dbReference type="GO" id="GO:0005737">
    <property type="term" value="C:cytoplasm"/>
    <property type="evidence" value="ECO:0007669"/>
    <property type="project" value="InterPro"/>
</dbReference>
<dbReference type="OrthoDB" id="10051290at2759"/>
<dbReference type="InterPro" id="IPR022313">
    <property type="entry name" value="Phe/His_NH3-lyase_AS"/>
</dbReference>
<dbReference type="InterPro" id="IPR008948">
    <property type="entry name" value="L-Aspartase-like"/>
</dbReference>
<protein>
    <submittedName>
        <fullName evidence="3">Phenylalanine ammonia-lyase</fullName>
    </submittedName>
</protein>
<organism evidence="3 4">
    <name type="scientific">Meira miltonrushii</name>
    <dbReference type="NCBI Taxonomy" id="1280837"/>
    <lineage>
        <taxon>Eukaryota</taxon>
        <taxon>Fungi</taxon>
        <taxon>Dikarya</taxon>
        <taxon>Basidiomycota</taxon>
        <taxon>Ustilaginomycotina</taxon>
        <taxon>Exobasidiomycetes</taxon>
        <taxon>Exobasidiales</taxon>
        <taxon>Brachybasidiaceae</taxon>
        <taxon>Meira</taxon>
    </lineage>
</organism>